<keyword evidence="1" id="KW-0472">Membrane</keyword>
<keyword evidence="3" id="KW-1185">Reference proteome</keyword>
<name>A0A0S4LC84_9BACT</name>
<gene>
    <name evidence="2" type="ORF">COMA2_20091</name>
</gene>
<evidence type="ECO:0000256" key="1">
    <source>
        <dbReference type="SAM" id="Phobius"/>
    </source>
</evidence>
<protein>
    <recommendedName>
        <fullName evidence="4">YtxH domain-containing protein</fullName>
    </recommendedName>
</protein>
<proteinExistence type="predicted"/>
<accession>A0A0S4LC84</accession>
<dbReference type="InterPro" id="IPR024623">
    <property type="entry name" value="YtxH"/>
</dbReference>
<organism evidence="2 3">
    <name type="scientific">Candidatus Nitrospira nitrificans</name>
    <dbReference type="NCBI Taxonomy" id="1742973"/>
    <lineage>
        <taxon>Bacteria</taxon>
        <taxon>Pseudomonadati</taxon>
        <taxon>Nitrospirota</taxon>
        <taxon>Nitrospiria</taxon>
        <taxon>Nitrospirales</taxon>
        <taxon>Nitrospiraceae</taxon>
        <taxon>Nitrospira</taxon>
    </lineage>
</organism>
<dbReference type="EMBL" id="CZPZ01000012">
    <property type="protein sequence ID" value="CUS35109.1"/>
    <property type="molecule type" value="Genomic_DNA"/>
</dbReference>
<reference evidence="3" key="1">
    <citation type="submission" date="2015-10" db="EMBL/GenBank/DDBJ databases">
        <authorList>
            <person name="Luecker S."/>
            <person name="Luecker S."/>
        </authorList>
    </citation>
    <scope>NUCLEOTIDE SEQUENCE [LARGE SCALE GENOMIC DNA]</scope>
</reference>
<feature type="transmembrane region" description="Helical" evidence="1">
    <location>
        <begin position="78"/>
        <end position="97"/>
    </location>
</feature>
<dbReference type="PANTHER" id="PTHR35792">
    <property type="entry name" value="GENERAL STRESS PROTEIN"/>
    <property type="match status" value="1"/>
</dbReference>
<keyword evidence="1" id="KW-1133">Transmembrane helix</keyword>
<dbReference type="PANTHER" id="PTHR35792:SF2">
    <property type="entry name" value="GENERAL STRESS PROTEIN"/>
    <property type="match status" value="1"/>
</dbReference>
<evidence type="ECO:0008006" key="4">
    <source>
        <dbReference type="Google" id="ProtNLM"/>
    </source>
</evidence>
<evidence type="ECO:0000313" key="2">
    <source>
        <dbReference type="EMBL" id="CUS35109.1"/>
    </source>
</evidence>
<dbReference type="Proteomes" id="UP000198736">
    <property type="component" value="Unassembled WGS sequence"/>
</dbReference>
<dbReference type="OrthoDB" id="9814252at2"/>
<dbReference type="InterPro" id="IPR052928">
    <property type="entry name" value="Desiccation-related_membrane"/>
</dbReference>
<dbReference type="Pfam" id="PF12732">
    <property type="entry name" value="YtxH"/>
    <property type="match status" value="1"/>
</dbReference>
<evidence type="ECO:0000313" key="3">
    <source>
        <dbReference type="Proteomes" id="UP000198736"/>
    </source>
</evidence>
<keyword evidence="1" id="KW-0812">Transmembrane</keyword>
<dbReference type="AlphaFoldDB" id="A0A0S4LC84"/>
<sequence>MDPCRILRQGYFVVRPRTPQARGLPFESFSKLSSYHNNSRHTCNFRGTDLALSTNRTFLIYGGFVMPNQDAKCSPETVVLAFLGGAIGGMIAGILLAPRSGEETRRELKSQARRTEEDIIEKAKEARAALDEVIESGKQFVDEKRADVEAAVKAGREAFKEKMEKCSS</sequence>
<dbReference type="STRING" id="1742973.COMA2_20091"/>